<protein>
    <recommendedName>
        <fullName evidence="3">Reverse transcriptase</fullName>
    </recommendedName>
</protein>
<dbReference type="AlphaFoldDB" id="A0AAP0B0K4"/>
<comment type="caution">
    <text evidence="1">The sequence shown here is derived from an EMBL/GenBank/DDBJ whole genome shotgun (WGS) entry which is preliminary data.</text>
</comment>
<sequence length="116" mass="13257">MTVGLWEKLERLCPAKSVTIKLLLKQRLYALKMLKGDNLQEHFNIFNDLLSQLHVVSLKVEEEGKILLFLALLLASCKHMMTTLMYEKDMVGPEKVTTTLLSSHMLKDPISGARSW</sequence>
<proteinExistence type="predicted"/>
<reference evidence="1 2" key="1">
    <citation type="journal article" date="2022" name="Nat. Plants">
        <title>Genomes of leafy and leafless Platanthera orchids illuminate the evolution of mycoheterotrophy.</title>
        <authorList>
            <person name="Li M.H."/>
            <person name="Liu K.W."/>
            <person name="Li Z."/>
            <person name="Lu H.C."/>
            <person name="Ye Q.L."/>
            <person name="Zhang D."/>
            <person name="Wang J.Y."/>
            <person name="Li Y.F."/>
            <person name="Zhong Z.M."/>
            <person name="Liu X."/>
            <person name="Yu X."/>
            <person name="Liu D.K."/>
            <person name="Tu X.D."/>
            <person name="Liu B."/>
            <person name="Hao Y."/>
            <person name="Liao X.Y."/>
            <person name="Jiang Y.T."/>
            <person name="Sun W.H."/>
            <person name="Chen J."/>
            <person name="Chen Y.Q."/>
            <person name="Ai Y."/>
            <person name="Zhai J.W."/>
            <person name="Wu S.S."/>
            <person name="Zhou Z."/>
            <person name="Hsiao Y.Y."/>
            <person name="Wu W.L."/>
            <person name="Chen Y.Y."/>
            <person name="Lin Y.F."/>
            <person name="Hsu J.L."/>
            <person name="Li C.Y."/>
            <person name="Wang Z.W."/>
            <person name="Zhao X."/>
            <person name="Zhong W.Y."/>
            <person name="Ma X.K."/>
            <person name="Ma L."/>
            <person name="Huang J."/>
            <person name="Chen G.Z."/>
            <person name="Huang M.Z."/>
            <person name="Huang L."/>
            <person name="Peng D.H."/>
            <person name="Luo Y.B."/>
            <person name="Zou S.Q."/>
            <person name="Chen S.P."/>
            <person name="Lan S."/>
            <person name="Tsai W.C."/>
            <person name="Van de Peer Y."/>
            <person name="Liu Z.J."/>
        </authorList>
    </citation>
    <scope>NUCLEOTIDE SEQUENCE [LARGE SCALE GENOMIC DNA]</scope>
    <source>
        <strain evidence="1">Lor287</strain>
    </source>
</reference>
<accession>A0AAP0B0K4</accession>
<evidence type="ECO:0000313" key="1">
    <source>
        <dbReference type="EMBL" id="KAK8921854.1"/>
    </source>
</evidence>
<evidence type="ECO:0000313" key="2">
    <source>
        <dbReference type="Proteomes" id="UP001418222"/>
    </source>
</evidence>
<gene>
    <name evidence="1" type="ORF">KSP39_PZI020407</name>
</gene>
<keyword evidence="2" id="KW-1185">Reference proteome</keyword>
<dbReference type="Proteomes" id="UP001418222">
    <property type="component" value="Unassembled WGS sequence"/>
</dbReference>
<evidence type="ECO:0008006" key="3">
    <source>
        <dbReference type="Google" id="ProtNLM"/>
    </source>
</evidence>
<dbReference type="Pfam" id="PF14223">
    <property type="entry name" value="Retrotran_gag_2"/>
    <property type="match status" value="1"/>
</dbReference>
<name>A0AAP0B0K4_9ASPA</name>
<dbReference type="EMBL" id="JBBWWQ010000018">
    <property type="protein sequence ID" value="KAK8921854.1"/>
    <property type="molecule type" value="Genomic_DNA"/>
</dbReference>
<organism evidence="1 2">
    <name type="scientific">Platanthera zijinensis</name>
    <dbReference type="NCBI Taxonomy" id="2320716"/>
    <lineage>
        <taxon>Eukaryota</taxon>
        <taxon>Viridiplantae</taxon>
        <taxon>Streptophyta</taxon>
        <taxon>Embryophyta</taxon>
        <taxon>Tracheophyta</taxon>
        <taxon>Spermatophyta</taxon>
        <taxon>Magnoliopsida</taxon>
        <taxon>Liliopsida</taxon>
        <taxon>Asparagales</taxon>
        <taxon>Orchidaceae</taxon>
        <taxon>Orchidoideae</taxon>
        <taxon>Orchideae</taxon>
        <taxon>Orchidinae</taxon>
        <taxon>Platanthera</taxon>
    </lineage>
</organism>